<evidence type="ECO:0000313" key="2">
    <source>
        <dbReference type="EMBL" id="KAH3752096.1"/>
    </source>
</evidence>
<gene>
    <name evidence="2" type="ORF">DPMN_186706</name>
</gene>
<dbReference type="EMBL" id="JAIWYP010000010">
    <property type="protein sequence ID" value="KAH3752096.1"/>
    <property type="molecule type" value="Genomic_DNA"/>
</dbReference>
<evidence type="ECO:0000313" key="3">
    <source>
        <dbReference type="Proteomes" id="UP000828390"/>
    </source>
</evidence>
<sequence>MNLLRAQKNIPSFLDSRPYCNVIFQIPNNTEFYPETCQVKINKCNLTTKWRDYDSFIDKACLSYTSIFKDKYKNVHCFLCNEHSDDTEFSAADTCLDFEYYEYEIPWLISFTSLLDFSKDGDLTVDATEDESLSHDSCGSDAVIDPFTNTCRQLSCAKGFAISQNYDRCTPEIKGRIAILEPFYGMNIQLQIVPTKTAHLDDILSLAEFVEFTDRDLSKLTLFFSENTASICGSRSFIKLKKPVMAAVGDIIANGTFDENIELLLFDIYLDAINVNVINLTNIIQEISSLLRNQMIGLYKIEFVHFNQSRFAPHVNPDLSQSALTNISNTAPVNQRVFLKRGFGYSFNEELSGNAILPIYPNYVPKCSTNIIITPSPFCSRITLTPDNESEYVPSTGETLLTNVTISKTIVSFDSYIRMLDGNISVCWEVYREKLTKSLQKVSPSPLQTTMVFGYISVICLSISIASLIATLIVYS</sequence>
<feature type="transmembrane region" description="Helical" evidence="1">
    <location>
        <begin position="452"/>
        <end position="475"/>
    </location>
</feature>
<evidence type="ECO:0000256" key="1">
    <source>
        <dbReference type="SAM" id="Phobius"/>
    </source>
</evidence>
<name>A0A9D4I6S2_DREPO</name>
<dbReference type="AlphaFoldDB" id="A0A9D4I6S2"/>
<dbReference type="Proteomes" id="UP000828390">
    <property type="component" value="Unassembled WGS sequence"/>
</dbReference>
<keyword evidence="3" id="KW-1185">Reference proteome</keyword>
<reference evidence="2" key="1">
    <citation type="journal article" date="2019" name="bioRxiv">
        <title>The Genome of the Zebra Mussel, Dreissena polymorpha: A Resource for Invasive Species Research.</title>
        <authorList>
            <person name="McCartney M.A."/>
            <person name="Auch B."/>
            <person name="Kono T."/>
            <person name="Mallez S."/>
            <person name="Zhang Y."/>
            <person name="Obille A."/>
            <person name="Becker A."/>
            <person name="Abrahante J.E."/>
            <person name="Garbe J."/>
            <person name="Badalamenti J.P."/>
            <person name="Herman A."/>
            <person name="Mangelson H."/>
            <person name="Liachko I."/>
            <person name="Sullivan S."/>
            <person name="Sone E.D."/>
            <person name="Koren S."/>
            <person name="Silverstein K.A.T."/>
            <person name="Beckman K.B."/>
            <person name="Gohl D.M."/>
        </authorList>
    </citation>
    <scope>NUCLEOTIDE SEQUENCE</scope>
    <source>
        <strain evidence="2">Duluth1</strain>
        <tissue evidence="2">Whole animal</tissue>
    </source>
</reference>
<comment type="caution">
    <text evidence="2">The sequence shown here is derived from an EMBL/GenBank/DDBJ whole genome shotgun (WGS) entry which is preliminary data.</text>
</comment>
<keyword evidence="1" id="KW-0812">Transmembrane</keyword>
<organism evidence="2 3">
    <name type="scientific">Dreissena polymorpha</name>
    <name type="common">Zebra mussel</name>
    <name type="synonym">Mytilus polymorpha</name>
    <dbReference type="NCBI Taxonomy" id="45954"/>
    <lineage>
        <taxon>Eukaryota</taxon>
        <taxon>Metazoa</taxon>
        <taxon>Spiralia</taxon>
        <taxon>Lophotrochozoa</taxon>
        <taxon>Mollusca</taxon>
        <taxon>Bivalvia</taxon>
        <taxon>Autobranchia</taxon>
        <taxon>Heteroconchia</taxon>
        <taxon>Euheterodonta</taxon>
        <taxon>Imparidentia</taxon>
        <taxon>Neoheterodontei</taxon>
        <taxon>Myida</taxon>
        <taxon>Dreissenoidea</taxon>
        <taxon>Dreissenidae</taxon>
        <taxon>Dreissena</taxon>
    </lineage>
</organism>
<keyword evidence="1" id="KW-0472">Membrane</keyword>
<proteinExistence type="predicted"/>
<protein>
    <submittedName>
        <fullName evidence="2">Uncharacterized protein</fullName>
    </submittedName>
</protein>
<keyword evidence="1" id="KW-1133">Transmembrane helix</keyword>
<reference evidence="2" key="2">
    <citation type="submission" date="2020-11" db="EMBL/GenBank/DDBJ databases">
        <authorList>
            <person name="McCartney M.A."/>
            <person name="Auch B."/>
            <person name="Kono T."/>
            <person name="Mallez S."/>
            <person name="Becker A."/>
            <person name="Gohl D.M."/>
            <person name="Silverstein K.A.T."/>
            <person name="Koren S."/>
            <person name="Bechman K.B."/>
            <person name="Herman A."/>
            <person name="Abrahante J.E."/>
            <person name="Garbe J."/>
        </authorList>
    </citation>
    <scope>NUCLEOTIDE SEQUENCE</scope>
    <source>
        <strain evidence="2">Duluth1</strain>
        <tissue evidence="2">Whole animal</tissue>
    </source>
</reference>
<accession>A0A9D4I6S2</accession>